<dbReference type="InterPro" id="IPR005883">
    <property type="entry name" value="PilM"/>
</dbReference>
<dbReference type="RefSeq" id="WP_168914406.1">
    <property type="nucleotide sequence ID" value="NZ_JABACI010000006.1"/>
</dbReference>
<gene>
    <name evidence="2" type="ORF">HF576_18945</name>
</gene>
<organism evidence="2 3">
    <name type="scientific">Microbacterium salsuginis</name>
    <dbReference type="NCBI Taxonomy" id="2722803"/>
    <lineage>
        <taxon>Bacteria</taxon>
        <taxon>Bacillati</taxon>
        <taxon>Actinomycetota</taxon>
        <taxon>Actinomycetes</taxon>
        <taxon>Micrococcales</taxon>
        <taxon>Microbacteriaceae</taxon>
        <taxon>Microbacterium</taxon>
    </lineage>
</organism>
<protein>
    <submittedName>
        <fullName evidence="2">Pilus assembly protein PilM</fullName>
    </submittedName>
</protein>
<evidence type="ECO:0000259" key="1">
    <source>
        <dbReference type="SMART" id="SM00842"/>
    </source>
</evidence>
<proteinExistence type="predicted"/>
<dbReference type="Proteomes" id="UP001429745">
    <property type="component" value="Unassembled WGS sequence"/>
</dbReference>
<sequence length="342" mass="36073">MAKSTVGVEITEESVRAVELTTGRSPSVVTAGEVPLPRDAAKDSEVLDPDAVAVALRQLWSGAGIRNRKVTLGVGSRRILVREYTTQAMRPDLLREALPFQVQDLLPVPVSQAVLDFYPFAQQGDQVTGLLVAAVSESIEQLIATLAKAKLEVDNVDLVPFGLARVAKRVAKPGETVAMIHIGDHTSHVVAVTDGIPHFVRIIPVDVATTAARREELAFAAPEFELDALLETVPPQPFSTRASMRTTAAASAPAAGDLVARLRSTIAFFGSRPGAPAISTAWVSGAGYAAPGVADTLSRSFDVPVLPVRLDQFADTGKHGLPEELSLNAVATAGILLGEVSR</sequence>
<dbReference type="InterPro" id="IPR003494">
    <property type="entry name" value="SHS2_FtsA"/>
</dbReference>
<name>A0ABX1KIS8_9MICO</name>
<dbReference type="Gene3D" id="3.30.420.40">
    <property type="match status" value="2"/>
</dbReference>
<dbReference type="SMART" id="SM00842">
    <property type="entry name" value="FtsA"/>
    <property type="match status" value="1"/>
</dbReference>
<feature type="domain" description="SHS2" evidence="1">
    <location>
        <begin position="5"/>
        <end position="167"/>
    </location>
</feature>
<comment type="caution">
    <text evidence="2">The sequence shown here is derived from an EMBL/GenBank/DDBJ whole genome shotgun (WGS) entry which is preliminary data.</text>
</comment>
<dbReference type="SUPFAM" id="SSF53067">
    <property type="entry name" value="Actin-like ATPase domain"/>
    <property type="match status" value="1"/>
</dbReference>
<dbReference type="PANTHER" id="PTHR32432">
    <property type="entry name" value="CELL DIVISION PROTEIN FTSA-RELATED"/>
    <property type="match status" value="1"/>
</dbReference>
<reference evidence="2 3" key="1">
    <citation type="submission" date="2020-04" db="EMBL/GenBank/DDBJ databases">
        <title>CFH 90308 Microbacterium sp.</title>
        <authorList>
            <person name="Nie G."/>
            <person name="Ming H."/>
            <person name="Xia T."/>
        </authorList>
    </citation>
    <scope>NUCLEOTIDE SEQUENCE [LARGE SCALE GENOMIC DNA]</scope>
    <source>
        <strain evidence="2 3">CFH 90308</strain>
    </source>
</reference>
<evidence type="ECO:0000313" key="3">
    <source>
        <dbReference type="Proteomes" id="UP001429745"/>
    </source>
</evidence>
<keyword evidence="3" id="KW-1185">Reference proteome</keyword>
<dbReference type="EMBL" id="JABACI010000006">
    <property type="protein sequence ID" value="NLP85913.1"/>
    <property type="molecule type" value="Genomic_DNA"/>
</dbReference>
<dbReference type="Gene3D" id="3.30.1490.300">
    <property type="match status" value="1"/>
</dbReference>
<dbReference type="Pfam" id="PF11104">
    <property type="entry name" value="PilM_2"/>
    <property type="match status" value="1"/>
</dbReference>
<accession>A0ABX1KIS8</accession>
<dbReference type="PANTHER" id="PTHR32432:SF3">
    <property type="entry name" value="ETHANOLAMINE UTILIZATION PROTEIN EUTJ"/>
    <property type="match status" value="1"/>
</dbReference>
<evidence type="ECO:0000313" key="2">
    <source>
        <dbReference type="EMBL" id="NLP85913.1"/>
    </source>
</evidence>
<dbReference type="CDD" id="cd24049">
    <property type="entry name" value="ASKHA_NBD_PilM"/>
    <property type="match status" value="1"/>
</dbReference>
<dbReference type="InterPro" id="IPR043129">
    <property type="entry name" value="ATPase_NBD"/>
</dbReference>
<dbReference type="InterPro" id="IPR050696">
    <property type="entry name" value="FtsA/MreB"/>
</dbReference>